<sequence length="392" mass="44583">MSYDGKFRFVVEDVHGNILTRDAIVQGAQVVRQLSGPCQIEFAVHPKEPSIQLPDGSGPIQFKPWGHWIHAVRDGLDGNEIVWASGLMQPSDIDPQTGILQLKAEGFSNYPKGIPWLQNWNPIAVDPFEIVTRIWTHIQAQENGNLGVTVYPTSSGTQMLPGFSFNNEQLIQDFFAIFIRSVDRNDCGDYIAKLARDIPFDYLEECSWNEGRTGITKKIHLGYPKVGVYQDDLTFRLGENVNACTPKQESEIEWTSGFTYKGYFPGKEYYASFENADPDRYRRVMDEEDLNIDSNERAKAWARRKLTRRQVPHYFESIVIDPYHPNAPFGSFDVGDSIRVQGPMPWVGDVDQEHKVMMHIWDETKGVVELKLMAEGAFNYDPIEYIPPGGTP</sequence>
<evidence type="ECO:0000313" key="2">
    <source>
        <dbReference type="Proteomes" id="UP000240246"/>
    </source>
</evidence>
<gene>
    <name evidence="1" type="ORF">SEA_CUKE_22</name>
</gene>
<accession>A0A2L1IWQ5</accession>
<evidence type="ECO:0000313" key="1">
    <source>
        <dbReference type="EMBL" id="AVD99640.1"/>
    </source>
</evidence>
<organism evidence="1 2">
    <name type="scientific">Mycobacterium phage Cuke</name>
    <dbReference type="NCBI Taxonomy" id="2079417"/>
    <lineage>
        <taxon>Viruses</taxon>
        <taxon>Duplodnaviria</taxon>
        <taxon>Heunggongvirae</taxon>
        <taxon>Uroviricota</taxon>
        <taxon>Caudoviricetes</taxon>
        <taxon>Cukevirus</taxon>
        <taxon>Cukevirus cuke</taxon>
    </lineage>
</organism>
<reference evidence="2" key="1">
    <citation type="submission" date="2018-01" db="EMBL/GenBank/DDBJ databases">
        <authorList>
            <person name="Gaut B.S."/>
            <person name="Morton B.R."/>
            <person name="Clegg M.T."/>
            <person name="Duvall M.R."/>
        </authorList>
    </citation>
    <scope>NUCLEOTIDE SEQUENCE [LARGE SCALE GENOMIC DNA]</scope>
</reference>
<keyword evidence="2" id="KW-1185">Reference proteome</keyword>
<protein>
    <submittedName>
        <fullName evidence="1">Minor tail protein</fullName>
    </submittedName>
</protein>
<name>A0A2L1IWQ5_9CAUD</name>
<dbReference type="Proteomes" id="UP000240246">
    <property type="component" value="Segment"/>
</dbReference>
<proteinExistence type="predicted"/>
<dbReference type="EMBL" id="MG757156">
    <property type="protein sequence ID" value="AVD99640.1"/>
    <property type="molecule type" value="Genomic_DNA"/>
</dbReference>